<dbReference type="STRING" id="1766.XA26_07020"/>
<keyword evidence="3" id="KW-1003">Cell membrane</keyword>
<dbReference type="Proteomes" id="UP000057134">
    <property type="component" value="Chromosome"/>
</dbReference>
<evidence type="ECO:0000256" key="2">
    <source>
        <dbReference type="ARBA" id="ARBA00006679"/>
    </source>
</evidence>
<dbReference type="EMBL" id="CP011269">
    <property type="protein sequence ID" value="ALI24562.1"/>
    <property type="molecule type" value="Genomic_DNA"/>
</dbReference>
<dbReference type="AlphaFoldDB" id="A0A0N9XBJ1"/>
<dbReference type="PANTHER" id="PTHR33452:SF1">
    <property type="entry name" value="INNER MEMBRANE PROTEIN YPHA-RELATED"/>
    <property type="match status" value="1"/>
</dbReference>
<evidence type="ECO:0000256" key="6">
    <source>
        <dbReference type="ARBA" id="ARBA00023136"/>
    </source>
</evidence>
<protein>
    <submittedName>
        <fullName evidence="7">Uncharacterized protein</fullName>
    </submittedName>
</protein>
<dbReference type="KEGG" id="mft:XA26_07020"/>
<proteinExistence type="inferred from homology"/>
<evidence type="ECO:0000313" key="7">
    <source>
        <dbReference type="EMBL" id="ALI24562.1"/>
    </source>
</evidence>
<comment type="similarity">
    <text evidence="2">Belongs to the DoxX family.</text>
</comment>
<name>A0A0N9XBJ1_MYCFO</name>
<keyword evidence="8" id="KW-1185">Reference proteome</keyword>
<dbReference type="GO" id="GO:0005886">
    <property type="term" value="C:plasma membrane"/>
    <property type="evidence" value="ECO:0007669"/>
    <property type="project" value="UniProtKB-SubCell"/>
</dbReference>
<evidence type="ECO:0000256" key="3">
    <source>
        <dbReference type="ARBA" id="ARBA00022475"/>
    </source>
</evidence>
<evidence type="ECO:0000256" key="1">
    <source>
        <dbReference type="ARBA" id="ARBA00004651"/>
    </source>
</evidence>
<keyword evidence="6" id="KW-0472">Membrane</keyword>
<evidence type="ECO:0000256" key="5">
    <source>
        <dbReference type="ARBA" id="ARBA00022989"/>
    </source>
</evidence>
<comment type="subcellular location">
    <subcellularLocation>
        <location evidence="1">Cell membrane</location>
        <topology evidence="1">Multi-pass membrane protein</topology>
    </subcellularLocation>
</comment>
<reference evidence="7 8" key="1">
    <citation type="journal article" date="2015" name="MBio">
        <title>Enzymatic Degradation of Phenazines Can Generate Energy and Protect Sensitive Organisms from Toxicity.</title>
        <authorList>
            <person name="Costa K.C."/>
            <person name="Bergkessel M."/>
            <person name="Saunders S."/>
            <person name="Korlach J."/>
            <person name="Newman D.K."/>
        </authorList>
    </citation>
    <scope>NUCLEOTIDE SEQUENCE [LARGE SCALE GENOMIC DNA]</scope>
    <source>
        <strain evidence="7 8">CT6</strain>
    </source>
</reference>
<sequence length="152" mass="15610">MTVGNVLILLARVGLGVIFLAHGWQKFVTNGIAATQQGFETMGAPFPEVTAVVAATIEFGGGIGLIIGLATPVWAALLFATMVGAFLIAHTGHGLFAAQGGFELVLALAAPMLLLIVTGAGRFSADGLLGGRLPWNRGVLANRSLRLSSELS</sequence>
<dbReference type="Pfam" id="PF07681">
    <property type="entry name" value="DoxX"/>
    <property type="match status" value="1"/>
</dbReference>
<dbReference type="InterPro" id="IPR051907">
    <property type="entry name" value="DoxX-like_oxidoreductase"/>
</dbReference>
<dbReference type="RefSeq" id="WP_054601043.1">
    <property type="nucleotide sequence ID" value="NZ_CP011269.1"/>
</dbReference>
<dbReference type="InterPro" id="IPR032808">
    <property type="entry name" value="DoxX"/>
</dbReference>
<gene>
    <name evidence="7" type="ORF">XA26_07020</name>
</gene>
<accession>A0A0N9XBJ1</accession>
<keyword evidence="5" id="KW-1133">Transmembrane helix</keyword>
<keyword evidence="4" id="KW-0812">Transmembrane</keyword>
<evidence type="ECO:0000256" key="4">
    <source>
        <dbReference type="ARBA" id="ARBA00022692"/>
    </source>
</evidence>
<organism evidence="7 8">
    <name type="scientific">Mycolicibacterium fortuitum</name>
    <name type="common">Mycobacterium fortuitum</name>
    <dbReference type="NCBI Taxonomy" id="1766"/>
    <lineage>
        <taxon>Bacteria</taxon>
        <taxon>Bacillati</taxon>
        <taxon>Actinomycetota</taxon>
        <taxon>Actinomycetes</taxon>
        <taxon>Mycobacteriales</taxon>
        <taxon>Mycobacteriaceae</taxon>
        <taxon>Mycolicibacterium</taxon>
    </lineage>
</organism>
<dbReference type="PATRIC" id="fig|1766.6.peg.695"/>
<dbReference type="PANTHER" id="PTHR33452">
    <property type="entry name" value="OXIDOREDUCTASE CATD-RELATED"/>
    <property type="match status" value="1"/>
</dbReference>
<evidence type="ECO:0000313" key="8">
    <source>
        <dbReference type="Proteomes" id="UP000057134"/>
    </source>
</evidence>